<keyword evidence="2" id="KW-1185">Reference proteome</keyword>
<evidence type="ECO:0008006" key="3">
    <source>
        <dbReference type="Google" id="ProtNLM"/>
    </source>
</evidence>
<gene>
    <name evidence="1" type="ORF">SAMN02745150_01477</name>
</gene>
<reference evidence="2" key="1">
    <citation type="submission" date="2016-10" db="EMBL/GenBank/DDBJ databases">
        <authorList>
            <person name="Varghese N."/>
            <person name="Submissions S."/>
        </authorList>
    </citation>
    <scope>NUCLEOTIDE SEQUENCE [LARGE SCALE GENOMIC DNA]</scope>
    <source>
        <strain evidence="2">ATCC 43811</strain>
    </source>
</reference>
<dbReference type="EMBL" id="FOKY01000035">
    <property type="protein sequence ID" value="SFB97643.1"/>
    <property type="molecule type" value="Genomic_DNA"/>
</dbReference>
<organism evidence="1 2">
    <name type="scientific">Brevinema andersonii</name>
    <dbReference type="NCBI Taxonomy" id="34097"/>
    <lineage>
        <taxon>Bacteria</taxon>
        <taxon>Pseudomonadati</taxon>
        <taxon>Spirochaetota</taxon>
        <taxon>Spirochaetia</taxon>
        <taxon>Brevinematales</taxon>
        <taxon>Brevinemataceae</taxon>
        <taxon>Brevinema</taxon>
    </lineage>
</organism>
<dbReference type="AlphaFoldDB" id="A0A1I1FKK7"/>
<protein>
    <recommendedName>
        <fullName evidence="3">Outer membrane protein beta-barrel domain-containing protein</fullName>
    </recommendedName>
</protein>
<name>A0A1I1FKK7_BREAD</name>
<evidence type="ECO:0000313" key="2">
    <source>
        <dbReference type="Proteomes" id="UP000240042"/>
    </source>
</evidence>
<evidence type="ECO:0000313" key="1">
    <source>
        <dbReference type="EMBL" id="SFB97643.1"/>
    </source>
</evidence>
<sequence>MAFGVILNADVNLFGGVGSYDYSFAISTTLNMHVTLEKYLDWYVGLGFGIQMFPTWTRHTGPFALGAGFDTGFNVYFNSHIGWSIGMSILAEQITGTTGIKFKFSGL</sequence>
<dbReference type="RefSeq" id="WP_143280481.1">
    <property type="nucleotide sequence ID" value="NZ_FOKY01000035.1"/>
</dbReference>
<proteinExistence type="predicted"/>
<dbReference type="Proteomes" id="UP000240042">
    <property type="component" value="Unassembled WGS sequence"/>
</dbReference>
<accession>A0A1I1FKK7</accession>